<sequence length="150" mass="17379">MRTTEGIPICNFCHGIGHMERPCLEKYSTVRSKPNLYLDKSVVVSLRSGESLRTEVRQIIKPQVRNVVSATGRSLCIGVLPVNKSKEETKRKKSYSLNLIKQLKFRSVQNIIREQEVKTSKLLYSFRDILPTIDKDLVRRQWRNNDRYGG</sequence>
<evidence type="ECO:0000313" key="2">
    <source>
        <dbReference type="Proteomes" id="UP001195483"/>
    </source>
</evidence>
<reference evidence="1" key="3">
    <citation type="submission" date="2023-05" db="EMBL/GenBank/DDBJ databases">
        <authorList>
            <person name="Smith C.H."/>
        </authorList>
    </citation>
    <scope>NUCLEOTIDE SEQUENCE</scope>
    <source>
        <strain evidence="1">CHS0354</strain>
        <tissue evidence="1">Mantle</tissue>
    </source>
</reference>
<reference evidence="1" key="1">
    <citation type="journal article" date="2021" name="Genome Biol. Evol.">
        <title>A High-Quality Reference Genome for a Parasitic Bivalve with Doubly Uniparental Inheritance (Bivalvia: Unionida).</title>
        <authorList>
            <person name="Smith C.H."/>
        </authorList>
    </citation>
    <scope>NUCLEOTIDE SEQUENCE</scope>
    <source>
        <strain evidence="1">CHS0354</strain>
    </source>
</reference>
<name>A0AAE0VS39_9BIVA</name>
<proteinExistence type="predicted"/>
<dbReference type="EMBL" id="JAEAOA010000921">
    <property type="protein sequence ID" value="KAK3587072.1"/>
    <property type="molecule type" value="Genomic_DNA"/>
</dbReference>
<dbReference type="AlphaFoldDB" id="A0AAE0VS39"/>
<organism evidence="1 2">
    <name type="scientific">Potamilus streckersoni</name>
    <dbReference type="NCBI Taxonomy" id="2493646"/>
    <lineage>
        <taxon>Eukaryota</taxon>
        <taxon>Metazoa</taxon>
        <taxon>Spiralia</taxon>
        <taxon>Lophotrochozoa</taxon>
        <taxon>Mollusca</taxon>
        <taxon>Bivalvia</taxon>
        <taxon>Autobranchia</taxon>
        <taxon>Heteroconchia</taxon>
        <taxon>Palaeoheterodonta</taxon>
        <taxon>Unionida</taxon>
        <taxon>Unionoidea</taxon>
        <taxon>Unionidae</taxon>
        <taxon>Ambleminae</taxon>
        <taxon>Lampsilini</taxon>
        <taxon>Potamilus</taxon>
    </lineage>
</organism>
<evidence type="ECO:0000313" key="1">
    <source>
        <dbReference type="EMBL" id="KAK3587072.1"/>
    </source>
</evidence>
<keyword evidence="2" id="KW-1185">Reference proteome</keyword>
<gene>
    <name evidence="1" type="ORF">CHS0354_014942</name>
</gene>
<dbReference type="Proteomes" id="UP001195483">
    <property type="component" value="Unassembled WGS sequence"/>
</dbReference>
<comment type="caution">
    <text evidence="1">The sequence shown here is derived from an EMBL/GenBank/DDBJ whole genome shotgun (WGS) entry which is preliminary data.</text>
</comment>
<accession>A0AAE0VS39</accession>
<reference evidence="1" key="2">
    <citation type="journal article" date="2021" name="Genome Biol. Evol.">
        <title>Developing a high-quality reference genome for a parasitic bivalve with doubly uniparental inheritance (Bivalvia: Unionida).</title>
        <authorList>
            <person name="Smith C.H."/>
        </authorList>
    </citation>
    <scope>NUCLEOTIDE SEQUENCE</scope>
    <source>
        <strain evidence="1">CHS0354</strain>
        <tissue evidence="1">Mantle</tissue>
    </source>
</reference>
<protein>
    <submittedName>
        <fullName evidence="1">Uncharacterized protein</fullName>
    </submittedName>
</protein>